<evidence type="ECO:0000256" key="7">
    <source>
        <dbReference type="SAM" id="Phobius"/>
    </source>
</evidence>
<evidence type="ECO:0000256" key="1">
    <source>
        <dbReference type="ARBA" id="ARBA00004651"/>
    </source>
</evidence>
<dbReference type="GO" id="GO:0004713">
    <property type="term" value="F:protein tyrosine kinase activity"/>
    <property type="evidence" value="ECO:0007669"/>
    <property type="project" value="TreeGrafter"/>
</dbReference>
<keyword evidence="11" id="KW-1185">Reference proteome</keyword>
<evidence type="ECO:0000313" key="10">
    <source>
        <dbReference type="EMBL" id="RUM99572.1"/>
    </source>
</evidence>
<evidence type="ECO:0000256" key="2">
    <source>
        <dbReference type="ARBA" id="ARBA00022475"/>
    </source>
</evidence>
<keyword evidence="6" id="KW-0175">Coiled coil</keyword>
<dbReference type="GO" id="GO:0005886">
    <property type="term" value="C:plasma membrane"/>
    <property type="evidence" value="ECO:0007669"/>
    <property type="project" value="UniProtKB-SubCell"/>
</dbReference>
<dbReference type="Pfam" id="PF02706">
    <property type="entry name" value="Wzz"/>
    <property type="match status" value="1"/>
</dbReference>
<accession>A0A432VBM5</accession>
<dbReference type="Proteomes" id="UP000281647">
    <property type="component" value="Unassembled WGS sequence"/>
</dbReference>
<feature type="domain" description="CobQ/CobB/MinD/ParA nucleotide binding" evidence="8">
    <location>
        <begin position="566"/>
        <end position="775"/>
    </location>
</feature>
<dbReference type="OrthoDB" id="8404680at2"/>
<keyword evidence="4 7" id="KW-1133">Transmembrane helix</keyword>
<evidence type="ECO:0000256" key="3">
    <source>
        <dbReference type="ARBA" id="ARBA00022692"/>
    </source>
</evidence>
<comment type="subcellular location">
    <subcellularLocation>
        <location evidence="1">Cell membrane</location>
        <topology evidence="1">Multi-pass membrane protein</topology>
    </subcellularLocation>
</comment>
<feature type="transmembrane region" description="Helical" evidence="7">
    <location>
        <begin position="35"/>
        <end position="54"/>
    </location>
</feature>
<dbReference type="InterPro" id="IPR027417">
    <property type="entry name" value="P-loop_NTPase"/>
</dbReference>
<proteinExistence type="predicted"/>
<keyword evidence="2" id="KW-1003">Cell membrane</keyword>
<reference evidence="10 11" key="1">
    <citation type="submission" date="2018-11" db="EMBL/GenBank/DDBJ databases">
        <title>Pseudaminobacter arsenicus sp. nov., an arsenic-resistant bacterium isolated from arsenic-rich aquifers.</title>
        <authorList>
            <person name="Mu Y."/>
        </authorList>
    </citation>
    <scope>NUCLEOTIDE SEQUENCE [LARGE SCALE GENOMIC DNA]</scope>
    <source>
        <strain evidence="10 11">CB3</strain>
    </source>
</reference>
<dbReference type="PANTHER" id="PTHR32309">
    <property type="entry name" value="TYROSINE-PROTEIN KINASE"/>
    <property type="match status" value="1"/>
</dbReference>
<comment type="caution">
    <text evidence="10">The sequence shown here is derived from an EMBL/GenBank/DDBJ whole genome shotgun (WGS) entry which is preliminary data.</text>
</comment>
<keyword evidence="5 7" id="KW-0472">Membrane</keyword>
<dbReference type="InterPro" id="IPR050445">
    <property type="entry name" value="Bact_polysacc_biosynth/exp"/>
</dbReference>
<evidence type="ECO:0000256" key="5">
    <source>
        <dbReference type="ARBA" id="ARBA00023136"/>
    </source>
</evidence>
<sequence length="805" mass="87718">MVVQDIRKMTAADRAGAAGQYLTFRDIWAFLRRHMVLIGVVSIAGLGFGVVYMLKTPPSYTAIARLVIDPEQARITSQDAYTGTIIIEAAEVASKVEIVKSEAIALSVIRQLKLTEDPEIFENTSWRASLRKLVTGVMSIFEPESEEADTNTTIDEEDLMRRAMAGFLSRVSVRRVGQSYVLEIGYTSNDGAKAARTANAIANAYIKTGMNAKSEAARSGADWLEGRLIEVGRQAKKAALAVEEFRGRNNIPQIGATSSLEQQQVSEINSQLLAAKANTAAEAAKLSTINRLVSGGLPDGYVDDALKSTSIYKLRDDALAATTRLNILKSRYGEDGAAVQAAEREIAAFQQEIRNELLRIQSVYKANVETAKTRERLLEQDFNMIVASGSEKNMARVELAELESRASTYRRMYESVLQQLMSTLQKESFPVGDARIVTAATTPFTKTWPKSSIVMPFSLALGMIFGLLAAGTRELTDRRIGEGGRLGRELGLQSLGHVPRVNLLPHQGPQMLQPVGKLPVANTAMPETRLLRRVLDSPYSHFAEALRGIKNAIDSAFLSNDVKVIGVTSVASGEGKTTIATNLAQLYLNEGVPTVLVDANFQDAHLSNLATRSSHELNLTLTPVPPSLQEASTRRLRHPQYHGERGGIETAEIQAETIKGQPALASALPDCALLPLVTVGQIRNAADPHHKYGHLPALKTTLEGLRRQYKVVIVDLAAFEGSADAQSAASYTDAVLLVLGNPKKMTLDRLSDALVGYGKARVSILGAILNRSGDASSTRRRGWSIRRLWHNRSMRPGKQKRSASR</sequence>
<dbReference type="PANTHER" id="PTHR32309:SF13">
    <property type="entry name" value="FERRIC ENTEROBACTIN TRANSPORT PROTEIN FEPE"/>
    <property type="match status" value="1"/>
</dbReference>
<dbReference type="AlphaFoldDB" id="A0A432VBM5"/>
<dbReference type="InterPro" id="IPR002586">
    <property type="entry name" value="CobQ/CobB/MinD/ParA_Nub-bd_dom"/>
</dbReference>
<evidence type="ECO:0000259" key="9">
    <source>
        <dbReference type="Pfam" id="PF02706"/>
    </source>
</evidence>
<feature type="coiled-coil region" evidence="6">
    <location>
        <begin position="392"/>
        <end position="419"/>
    </location>
</feature>
<dbReference type="EMBL" id="RKST01000001">
    <property type="protein sequence ID" value="RUM99572.1"/>
    <property type="molecule type" value="Genomic_DNA"/>
</dbReference>
<protein>
    <submittedName>
        <fullName evidence="10">Lipopolysaccharide biosynthesis protein</fullName>
    </submittedName>
</protein>
<dbReference type="Gene3D" id="3.40.50.300">
    <property type="entry name" value="P-loop containing nucleotide triphosphate hydrolases"/>
    <property type="match status" value="1"/>
</dbReference>
<evidence type="ECO:0000256" key="4">
    <source>
        <dbReference type="ARBA" id="ARBA00022989"/>
    </source>
</evidence>
<evidence type="ECO:0000256" key="6">
    <source>
        <dbReference type="SAM" id="Coils"/>
    </source>
</evidence>
<dbReference type="InterPro" id="IPR003856">
    <property type="entry name" value="LPS_length_determ_N"/>
</dbReference>
<gene>
    <name evidence="10" type="ORF">EET67_01355</name>
</gene>
<organism evidence="10 11">
    <name type="scientific">Borborobacter arsenicus</name>
    <dbReference type="NCBI Taxonomy" id="1851146"/>
    <lineage>
        <taxon>Bacteria</taxon>
        <taxon>Pseudomonadati</taxon>
        <taxon>Pseudomonadota</taxon>
        <taxon>Alphaproteobacteria</taxon>
        <taxon>Hyphomicrobiales</taxon>
        <taxon>Phyllobacteriaceae</taxon>
        <taxon>Borborobacter</taxon>
    </lineage>
</organism>
<evidence type="ECO:0000259" key="8">
    <source>
        <dbReference type="Pfam" id="PF01656"/>
    </source>
</evidence>
<keyword evidence="3 7" id="KW-0812">Transmembrane</keyword>
<dbReference type="Pfam" id="PF01656">
    <property type="entry name" value="CbiA"/>
    <property type="match status" value="1"/>
</dbReference>
<feature type="domain" description="Polysaccharide chain length determinant N-terminal" evidence="9">
    <location>
        <begin position="23"/>
        <end position="112"/>
    </location>
</feature>
<name>A0A432VBM5_9HYPH</name>
<dbReference type="SUPFAM" id="SSF52540">
    <property type="entry name" value="P-loop containing nucleoside triphosphate hydrolases"/>
    <property type="match status" value="1"/>
</dbReference>
<evidence type="ECO:0000313" key="11">
    <source>
        <dbReference type="Proteomes" id="UP000281647"/>
    </source>
</evidence>